<sequence>AQALEEAGRFAEARDRFSEMLRETETAAPNSPDVAALMNNLGTVEADLGNYLDAERLYREALAILKQTRGEDDPQTVGTMLSLGGL</sequence>
<keyword evidence="2 3" id="KW-0802">TPR repeat</keyword>
<dbReference type="Proteomes" id="UP000291088">
    <property type="component" value="Unassembled WGS sequence"/>
</dbReference>
<keyword evidence="5" id="KW-1185">Reference proteome</keyword>
<proteinExistence type="predicted"/>
<organism evidence="4 5">
    <name type="scientific">Ciceribacter ferrooxidans</name>
    <dbReference type="NCBI Taxonomy" id="2509717"/>
    <lineage>
        <taxon>Bacteria</taxon>
        <taxon>Pseudomonadati</taxon>
        <taxon>Pseudomonadota</taxon>
        <taxon>Alphaproteobacteria</taxon>
        <taxon>Hyphomicrobiales</taxon>
        <taxon>Rhizobiaceae</taxon>
        <taxon>Ciceribacter</taxon>
    </lineage>
</organism>
<dbReference type="AlphaFoldDB" id="A0A4V1RSD2"/>
<dbReference type="InterPro" id="IPR011990">
    <property type="entry name" value="TPR-like_helical_dom_sf"/>
</dbReference>
<evidence type="ECO:0000313" key="4">
    <source>
        <dbReference type="EMBL" id="RYC19885.1"/>
    </source>
</evidence>
<dbReference type="PROSITE" id="PS50005">
    <property type="entry name" value="TPR"/>
    <property type="match status" value="1"/>
</dbReference>
<feature type="repeat" description="TPR" evidence="3">
    <location>
        <begin position="35"/>
        <end position="68"/>
    </location>
</feature>
<evidence type="ECO:0000313" key="5">
    <source>
        <dbReference type="Proteomes" id="UP000291088"/>
    </source>
</evidence>
<feature type="non-terminal residue" evidence="4">
    <location>
        <position position="86"/>
    </location>
</feature>
<dbReference type="EMBL" id="SDVB01000134">
    <property type="protein sequence ID" value="RYC19885.1"/>
    <property type="molecule type" value="Genomic_DNA"/>
</dbReference>
<gene>
    <name evidence="4" type="ORF">EUU22_04240</name>
</gene>
<keyword evidence="1" id="KW-0677">Repeat</keyword>
<protein>
    <submittedName>
        <fullName evidence="4">Tetratricopeptide repeat protein</fullName>
    </submittedName>
</protein>
<dbReference type="SUPFAM" id="SSF48452">
    <property type="entry name" value="TPR-like"/>
    <property type="match status" value="1"/>
</dbReference>
<dbReference type="Pfam" id="PF13424">
    <property type="entry name" value="TPR_12"/>
    <property type="match status" value="1"/>
</dbReference>
<dbReference type="PANTHER" id="PTHR45641">
    <property type="entry name" value="TETRATRICOPEPTIDE REPEAT PROTEIN (AFU_ORTHOLOGUE AFUA_6G03870)"/>
    <property type="match status" value="1"/>
</dbReference>
<evidence type="ECO:0000256" key="1">
    <source>
        <dbReference type="ARBA" id="ARBA00022737"/>
    </source>
</evidence>
<dbReference type="Gene3D" id="1.25.40.10">
    <property type="entry name" value="Tetratricopeptide repeat domain"/>
    <property type="match status" value="1"/>
</dbReference>
<accession>A0A4V1RSD2</accession>
<dbReference type="InterPro" id="IPR019734">
    <property type="entry name" value="TPR_rpt"/>
</dbReference>
<evidence type="ECO:0000256" key="3">
    <source>
        <dbReference type="PROSITE-ProRule" id="PRU00339"/>
    </source>
</evidence>
<evidence type="ECO:0000256" key="2">
    <source>
        <dbReference type="ARBA" id="ARBA00022803"/>
    </source>
</evidence>
<name>A0A4V1RSD2_9HYPH</name>
<dbReference type="RefSeq" id="WP_165351083.1">
    <property type="nucleotide sequence ID" value="NZ_SDVB01000134.1"/>
</dbReference>
<dbReference type="PANTHER" id="PTHR45641:SF19">
    <property type="entry name" value="NEPHROCYSTIN-3"/>
    <property type="match status" value="1"/>
</dbReference>
<comment type="caution">
    <text evidence="4">The sequence shown here is derived from an EMBL/GenBank/DDBJ whole genome shotgun (WGS) entry which is preliminary data.</text>
</comment>
<reference evidence="4 5" key="1">
    <citation type="submission" date="2019-01" db="EMBL/GenBank/DDBJ databases">
        <authorList>
            <person name="Deng T."/>
        </authorList>
    </citation>
    <scope>NUCLEOTIDE SEQUENCE [LARGE SCALE GENOMIC DNA]</scope>
    <source>
        <strain evidence="4 5">F8825</strain>
    </source>
</reference>
<feature type="non-terminal residue" evidence="4">
    <location>
        <position position="1"/>
    </location>
</feature>